<feature type="transmembrane region" description="Helical" evidence="6">
    <location>
        <begin position="149"/>
        <end position="168"/>
    </location>
</feature>
<feature type="domain" description="Bicarbonate transporter-like transmembrane" evidence="7">
    <location>
        <begin position="38"/>
        <end position="204"/>
    </location>
</feature>
<evidence type="ECO:0000256" key="6">
    <source>
        <dbReference type="SAM" id="Phobius"/>
    </source>
</evidence>
<dbReference type="EMBL" id="ML994644">
    <property type="protein sequence ID" value="KAF2183215.1"/>
    <property type="molecule type" value="Genomic_DNA"/>
</dbReference>
<feature type="region of interest" description="Disordered" evidence="5">
    <location>
        <begin position="551"/>
        <end position="597"/>
    </location>
</feature>
<feature type="transmembrane region" description="Helical" evidence="6">
    <location>
        <begin position="485"/>
        <end position="518"/>
    </location>
</feature>
<feature type="transmembrane region" description="Helical" evidence="6">
    <location>
        <begin position="298"/>
        <end position="317"/>
    </location>
</feature>
<dbReference type="GO" id="GO:0050801">
    <property type="term" value="P:monoatomic ion homeostasis"/>
    <property type="evidence" value="ECO:0007669"/>
    <property type="project" value="TreeGrafter"/>
</dbReference>
<evidence type="ECO:0000313" key="9">
    <source>
        <dbReference type="Proteomes" id="UP000800200"/>
    </source>
</evidence>
<feature type="transmembrane region" description="Helical" evidence="6">
    <location>
        <begin position="338"/>
        <end position="358"/>
    </location>
</feature>
<name>A0A6A6DWR0_9PEZI</name>
<organism evidence="8 9">
    <name type="scientific">Zopfia rhizophila CBS 207.26</name>
    <dbReference type="NCBI Taxonomy" id="1314779"/>
    <lineage>
        <taxon>Eukaryota</taxon>
        <taxon>Fungi</taxon>
        <taxon>Dikarya</taxon>
        <taxon>Ascomycota</taxon>
        <taxon>Pezizomycotina</taxon>
        <taxon>Dothideomycetes</taxon>
        <taxon>Dothideomycetes incertae sedis</taxon>
        <taxon>Zopfiaceae</taxon>
        <taxon>Zopfia</taxon>
    </lineage>
</organism>
<reference evidence="8" key="1">
    <citation type="journal article" date="2020" name="Stud. Mycol.">
        <title>101 Dothideomycetes genomes: a test case for predicting lifestyles and emergence of pathogens.</title>
        <authorList>
            <person name="Haridas S."/>
            <person name="Albert R."/>
            <person name="Binder M."/>
            <person name="Bloem J."/>
            <person name="Labutti K."/>
            <person name="Salamov A."/>
            <person name="Andreopoulos B."/>
            <person name="Baker S."/>
            <person name="Barry K."/>
            <person name="Bills G."/>
            <person name="Bluhm B."/>
            <person name="Cannon C."/>
            <person name="Castanera R."/>
            <person name="Culley D."/>
            <person name="Daum C."/>
            <person name="Ezra D."/>
            <person name="Gonzalez J."/>
            <person name="Henrissat B."/>
            <person name="Kuo A."/>
            <person name="Liang C."/>
            <person name="Lipzen A."/>
            <person name="Lutzoni F."/>
            <person name="Magnuson J."/>
            <person name="Mondo S."/>
            <person name="Nolan M."/>
            <person name="Ohm R."/>
            <person name="Pangilinan J."/>
            <person name="Park H.-J."/>
            <person name="Ramirez L."/>
            <person name="Alfaro M."/>
            <person name="Sun H."/>
            <person name="Tritt A."/>
            <person name="Yoshinaga Y."/>
            <person name="Zwiers L.-H."/>
            <person name="Turgeon B."/>
            <person name="Goodwin S."/>
            <person name="Spatafora J."/>
            <person name="Crous P."/>
            <person name="Grigoriev I."/>
        </authorList>
    </citation>
    <scope>NUCLEOTIDE SEQUENCE</scope>
    <source>
        <strain evidence="8">CBS 207.26</strain>
    </source>
</reference>
<dbReference type="Gene3D" id="1.10.287.570">
    <property type="entry name" value="Helical hairpin bin"/>
    <property type="match status" value="1"/>
</dbReference>
<proteinExistence type="predicted"/>
<keyword evidence="3 6" id="KW-1133">Transmembrane helix</keyword>
<feature type="domain" description="Bicarbonate transporter-like transmembrane" evidence="7">
    <location>
        <begin position="213"/>
        <end position="539"/>
    </location>
</feature>
<protein>
    <recommendedName>
        <fullName evidence="7">Bicarbonate transporter-like transmembrane domain-containing protein</fullName>
    </recommendedName>
</protein>
<accession>A0A6A6DWR0</accession>
<dbReference type="Proteomes" id="UP000800200">
    <property type="component" value="Unassembled WGS sequence"/>
</dbReference>
<feature type="transmembrane region" description="Helical" evidence="6">
    <location>
        <begin position="240"/>
        <end position="260"/>
    </location>
</feature>
<dbReference type="OrthoDB" id="1735926at2759"/>
<evidence type="ECO:0000259" key="7">
    <source>
        <dbReference type="Pfam" id="PF00955"/>
    </source>
</evidence>
<feature type="transmembrane region" description="Helical" evidence="6">
    <location>
        <begin position="209"/>
        <end position="228"/>
    </location>
</feature>
<gene>
    <name evidence="8" type="ORF">K469DRAFT_583817</name>
</gene>
<dbReference type="AlphaFoldDB" id="A0A6A6DWR0"/>
<feature type="transmembrane region" description="Helical" evidence="6">
    <location>
        <begin position="438"/>
        <end position="457"/>
    </location>
</feature>
<evidence type="ECO:0000256" key="1">
    <source>
        <dbReference type="ARBA" id="ARBA00004141"/>
    </source>
</evidence>
<dbReference type="GO" id="GO:0005886">
    <property type="term" value="C:plasma membrane"/>
    <property type="evidence" value="ECO:0007669"/>
    <property type="project" value="TreeGrafter"/>
</dbReference>
<dbReference type="Pfam" id="PF00955">
    <property type="entry name" value="HCO3_cotransp"/>
    <property type="match status" value="2"/>
</dbReference>
<comment type="subcellular location">
    <subcellularLocation>
        <location evidence="1">Membrane</location>
        <topology evidence="1">Multi-pass membrane protein</topology>
    </subcellularLocation>
</comment>
<dbReference type="PANTHER" id="PTHR11453">
    <property type="entry name" value="ANION EXCHANGE PROTEIN"/>
    <property type="match status" value="1"/>
</dbReference>
<dbReference type="PANTHER" id="PTHR11453:SF38">
    <property type="entry name" value="ANION TRANSPORTER (EUROFUNG)"/>
    <property type="match status" value="1"/>
</dbReference>
<feature type="transmembrane region" description="Helical" evidence="6">
    <location>
        <begin position="59"/>
        <end position="83"/>
    </location>
</feature>
<evidence type="ECO:0000313" key="8">
    <source>
        <dbReference type="EMBL" id="KAF2183215.1"/>
    </source>
</evidence>
<keyword evidence="9" id="KW-1185">Reference proteome</keyword>
<sequence>MDTEGLNEPKLTSVKTNKSYTFEGERGWRRYRTLRPGRGMYHDVKRRWSFYWSDITDAWTYRTFASTVRIYFVNLLPAVAYTLDMTRRTGEFYGINEALFSSALAAMAFSILAAQPLTIVGVTGLISLFNYTIYDIIKQYDVSLYPQFMAWTGIWAAIFHWAVSFFNYCDYMRYVTDFSSESFGMYVGIIYVIKGVEELVNEFSVEGSSAGYLSCMIAILYFASVYGLEKLGSSTMWKPWFRGAIADYAYVFPTLFWVGFSHIPGNLKNTLITFVPIHKAFYPTQPRSWLIDFWNLDVKWIFVAIPFGFLIMLLFYYDHNVSSLTAQAHQFPLKKPAGFHWDFFLLGCTTFVACILGLPMPNGLVPQAPVHTDSLTVYETRLEIIHTSDGEDTEIRRPFTEATAVVEQRISHFLMGLALIGTMAGPLLVVLHTIPAAVFAGVFFVVGWGSIESNGILHKLLYLQSEPRFLQPSNELLLIPHRKVALYISLQVLGVAASVAISQTIAAIGFPLLIIALIPFRKFVMPKWFSNRELAVLDGLTVNNKAVLASLGGPPEMEGAEEESGERGGLDEGEEELRRRSSRSRSAVRQRAGSITR</sequence>
<dbReference type="GO" id="GO:0005452">
    <property type="term" value="F:solute:inorganic anion antiporter activity"/>
    <property type="evidence" value="ECO:0007669"/>
    <property type="project" value="InterPro"/>
</dbReference>
<evidence type="ECO:0000256" key="4">
    <source>
        <dbReference type="ARBA" id="ARBA00023136"/>
    </source>
</evidence>
<evidence type="ECO:0000256" key="3">
    <source>
        <dbReference type="ARBA" id="ARBA00022989"/>
    </source>
</evidence>
<evidence type="ECO:0000256" key="2">
    <source>
        <dbReference type="ARBA" id="ARBA00022692"/>
    </source>
</evidence>
<keyword evidence="4 6" id="KW-0472">Membrane</keyword>
<dbReference type="InterPro" id="IPR011531">
    <property type="entry name" value="HCO3_transpt-like_TM_dom"/>
</dbReference>
<dbReference type="GO" id="GO:0046713">
    <property type="term" value="P:borate transport"/>
    <property type="evidence" value="ECO:0007669"/>
    <property type="project" value="TreeGrafter"/>
</dbReference>
<dbReference type="InterPro" id="IPR003020">
    <property type="entry name" value="HCO3_transpt_euk"/>
</dbReference>
<evidence type="ECO:0000256" key="5">
    <source>
        <dbReference type="SAM" id="MobiDB-lite"/>
    </source>
</evidence>
<keyword evidence="2 6" id="KW-0812">Transmembrane</keyword>
<dbReference type="GO" id="GO:0006820">
    <property type="term" value="P:monoatomic anion transport"/>
    <property type="evidence" value="ECO:0007669"/>
    <property type="project" value="InterPro"/>
</dbReference>